<dbReference type="Gene3D" id="2.180.10.10">
    <property type="entry name" value="RHS repeat-associated core"/>
    <property type="match status" value="1"/>
</dbReference>
<dbReference type="AlphaFoldDB" id="A0A5C5VYN4"/>
<dbReference type="NCBIfam" id="TIGR01643">
    <property type="entry name" value="YD_repeat_2x"/>
    <property type="match status" value="1"/>
</dbReference>
<dbReference type="InterPro" id="IPR006530">
    <property type="entry name" value="YD"/>
</dbReference>
<organism evidence="1 2">
    <name type="scientific">Thalassoglobus neptunius</name>
    <dbReference type="NCBI Taxonomy" id="1938619"/>
    <lineage>
        <taxon>Bacteria</taxon>
        <taxon>Pseudomonadati</taxon>
        <taxon>Planctomycetota</taxon>
        <taxon>Planctomycetia</taxon>
        <taxon>Planctomycetales</taxon>
        <taxon>Planctomycetaceae</taxon>
        <taxon>Thalassoglobus</taxon>
    </lineage>
</organism>
<comment type="caution">
    <text evidence="1">The sequence shown here is derived from an EMBL/GenBank/DDBJ whole genome shotgun (WGS) entry which is preliminary data.</text>
</comment>
<gene>
    <name evidence="1" type="ORF">KOR42_45330</name>
</gene>
<evidence type="ECO:0000313" key="2">
    <source>
        <dbReference type="Proteomes" id="UP000317243"/>
    </source>
</evidence>
<name>A0A5C5VYN4_9PLAN</name>
<dbReference type="EMBL" id="SIHI01000034">
    <property type="protein sequence ID" value="TWT43073.1"/>
    <property type="molecule type" value="Genomic_DNA"/>
</dbReference>
<reference evidence="1 2" key="1">
    <citation type="submission" date="2019-02" db="EMBL/GenBank/DDBJ databases">
        <title>Deep-cultivation of Planctomycetes and their phenomic and genomic characterization uncovers novel biology.</title>
        <authorList>
            <person name="Wiegand S."/>
            <person name="Jogler M."/>
            <person name="Boedeker C."/>
            <person name="Pinto D."/>
            <person name="Vollmers J."/>
            <person name="Rivas-Marin E."/>
            <person name="Kohn T."/>
            <person name="Peeters S.H."/>
            <person name="Heuer A."/>
            <person name="Rast P."/>
            <person name="Oberbeckmann S."/>
            <person name="Bunk B."/>
            <person name="Jeske O."/>
            <person name="Meyerdierks A."/>
            <person name="Storesund J.E."/>
            <person name="Kallscheuer N."/>
            <person name="Luecker S."/>
            <person name="Lage O.M."/>
            <person name="Pohl T."/>
            <person name="Merkel B.J."/>
            <person name="Hornburger P."/>
            <person name="Mueller R.-W."/>
            <person name="Bruemmer F."/>
            <person name="Labrenz M."/>
            <person name="Spormann A.M."/>
            <person name="Op Den Camp H."/>
            <person name="Overmann J."/>
            <person name="Amann R."/>
            <person name="Jetten M.S.M."/>
            <person name="Mascher T."/>
            <person name="Medema M.H."/>
            <person name="Devos D.P."/>
            <person name="Kaster A.-K."/>
            <person name="Ovreas L."/>
            <person name="Rohde M."/>
            <person name="Galperin M.Y."/>
            <person name="Jogler C."/>
        </authorList>
    </citation>
    <scope>NUCLEOTIDE SEQUENCE [LARGE SCALE GENOMIC DNA]</scope>
    <source>
        <strain evidence="1 2">KOR42</strain>
    </source>
</reference>
<dbReference type="Pfam" id="PF05593">
    <property type="entry name" value="RHS_repeat"/>
    <property type="match status" value="1"/>
</dbReference>
<dbReference type="InterPro" id="IPR031325">
    <property type="entry name" value="RHS_repeat"/>
</dbReference>
<dbReference type="OrthoDB" id="258408at2"/>
<sequence length="72" mass="8057">MGLSKKIISYQYDFAENRTLIIDSDGGRTAYSHNALKRISSLINPEGERTTYAYDAAGHRTAKKLANMASFR</sequence>
<dbReference type="RefSeq" id="WP_146511882.1">
    <property type="nucleotide sequence ID" value="NZ_SIHI01000034.1"/>
</dbReference>
<accession>A0A5C5VYN4</accession>
<keyword evidence="2" id="KW-1185">Reference proteome</keyword>
<evidence type="ECO:0000313" key="1">
    <source>
        <dbReference type="EMBL" id="TWT43073.1"/>
    </source>
</evidence>
<protein>
    <submittedName>
        <fullName evidence="1">RHS Repeat protein</fullName>
    </submittedName>
</protein>
<proteinExistence type="predicted"/>
<dbReference type="Proteomes" id="UP000317243">
    <property type="component" value="Unassembled WGS sequence"/>
</dbReference>